<organism evidence="10 11">
    <name type="scientific">Limosilactobacillus reuteri</name>
    <name type="common">Lactobacillus reuteri</name>
    <dbReference type="NCBI Taxonomy" id="1598"/>
    <lineage>
        <taxon>Bacteria</taxon>
        <taxon>Bacillati</taxon>
        <taxon>Bacillota</taxon>
        <taxon>Bacilli</taxon>
        <taxon>Lactobacillales</taxon>
        <taxon>Lactobacillaceae</taxon>
        <taxon>Limosilactobacillus</taxon>
    </lineage>
</organism>
<keyword evidence="5 8" id="KW-0324">Glycolysis</keyword>
<dbReference type="CDD" id="cd05015">
    <property type="entry name" value="SIS_PGI_1"/>
    <property type="match status" value="1"/>
</dbReference>
<dbReference type="GO" id="GO:0048029">
    <property type="term" value="F:monosaccharide binding"/>
    <property type="evidence" value="ECO:0007669"/>
    <property type="project" value="TreeGrafter"/>
</dbReference>
<feature type="active site" description="Proton donor" evidence="8">
    <location>
        <position position="295"/>
    </location>
</feature>
<dbReference type="PROSITE" id="PS00174">
    <property type="entry name" value="P_GLUCOSE_ISOMERASE_2"/>
    <property type="match status" value="1"/>
</dbReference>
<name>A0A1Y3UH28_LIMRT</name>
<evidence type="ECO:0000256" key="5">
    <source>
        <dbReference type="ARBA" id="ARBA00023152"/>
    </source>
</evidence>
<protein>
    <recommendedName>
        <fullName evidence="8">Glucose-6-phosphate isomerase</fullName>
        <shortName evidence="8">GPI</shortName>
        <ecNumber evidence="8">5.3.1.9</ecNumber>
    </recommendedName>
    <alternativeName>
        <fullName evidence="8">Phosphoglucose isomerase</fullName>
        <shortName evidence="8">PGI</shortName>
    </alternativeName>
    <alternativeName>
        <fullName evidence="8">Phosphohexose isomerase</fullName>
        <shortName evidence="8">PHI</shortName>
    </alternativeName>
</protein>
<evidence type="ECO:0000256" key="9">
    <source>
        <dbReference type="RuleBase" id="RU000612"/>
    </source>
</evidence>
<dbReference type="PANTHER" id="PTHR11469:SF1">
    <property type="entry name" value="GLUCOSE-6-PHOSPHATE ISOMERASE"/>
    <property type="match status" value="1"/>
</dbReference>
<dbReference type="InterPro" id="IPR046348">
    <property type="entry name" value="SIS_dom_sf"/>
</dbReference>
<dbReference type="CDD" id="cd05016">
    <property type="entry name" value="SIS_PGI_2"/>
    <property type="match status" value="1"/>
</dbReference>
<dbReference type="FunFam" id="3.40.50.10490:FF:000015">
    <property type="entry name" value="Glucose-6-phosphate isomerase"/>
    <property type="match status" value="1"/>
</dbReference>
<comment type="pathway">
    <text evidence="1 8 9">Carbohydrate degradation; glycolysis; D-glyceraldehyde 3-phosphate and glycerone phosphate from D-glucose: step 2/4.</text>
</comment>
<dbReference type="Pfam" id="PF00342">
    <property type="entry name" value="PGI"/>
    <property type="match status" value="1"/>
</dbReference>
<dbReference type="GO" id="GO:0005829">
    <property type="term" value="C:cytosol"/>
    <property type="evidence" value="ECO:0007669"/>
    <property type="project" value="TreeGrafter"/>
</dbReference>
<comment type="caution">
    <text evidence="8">Lacks conserved residue(s) required for the propagation of feature annotation.</text>
</comment>
<dbReference type="UniPathway" id="UPA00109">
    <property type="reaction ID" value="UER00181"/>
</dbReference>
<accession>A0A1Y3UH28</accession>
<comment type="similarity">
    <text evidence="2 8 9">Belongs to the GPI family.</text>
</comment>
<dbReference type="NCBIfam" id="NF010697">
    <property type="entry name" value="PRK14097.1"/>
    <property type="match status" value="1"/>
</dbReference>
<dbReference type="HAMAP" id="MF_00473">
    <property type="entry name" value="G6P_isomerase"/>
    <property type="match status" value="1"/>
</dbReference>
<dbReference type="GO" id="GO:0051156">
    <property type="term" value="P:glucose 6-phosphate metabolic process"/>
    <property type="evidence" value="ECO:0007669"/>
    <property type="project" value="TreeGrafter"/>
</dbReference>
<keyword evidence="6 8" id="KW-0413">Isomerase</keyword>
<dbReference type="Proteomes" id="UP000195868">
    <property type="component" value="Unassembled WGS sequence"/>
</dbReference>
<dbReference type="GO" id="GO:0006094">
    <property type="term" value="P:gluconeogenesis"/>
    <property type="evidence" value="ECO:0007669"/>
    <property type="project" value="UniProtKB-UniRule"/>
</dbReference>
<dbReference type="InterPro" id="IPR001672">
    <property type="entry name" value="G6P_Isomerase"/>
</dbReference>
<dbReference type="InterPro" id="IPR018189">
    <property type="entry name" value="Phosphoglucose_isomerase_CS"/>
</dbReference>
<dbReference type="PROSITE" id="PS00765">
    <property type="entry name" value="P_GLUCOSE_ISOMERASE_1"/>
    <property type="match status" value="1"/>
</dbReference>
<evidence type="ECO:0000256" key="8">
    <source>
        <dbReference type="HAMAP-Rule" id="MF_00473"/>
    </source>
</evidence>
<comment type="pathway">
    <text evidence="8">Carbohydrate biosynthesis; gluconeogenesis.</text>
</comment>
<evidence type="ECO:0000256" key="2">
    <source>
        <dbReference type="ARBA" id="ARBA00006604"/>
    </source>
</evidence>
<comment type="function">
    <text evidence="8">Catalyzes the reversible isomerization of glucose-6-phosphate to fructose-6-phosphate.</text>
</comment>
<dbReference type="FunFam" id="3.40.50.10490:FF:000016">
    <property type="entry name" value="Glucose-6-phosphate isomerase"/>
    <property type="match status" value="1"/>
</dbReference>
<comment type="catalytic activity">
    <reaction evidence="7 8 9">
        <text>alpha-D-glucose 6-phosphate = beta-D-fructose 6-phosphate</text>
        <dbReference type="Rhea" id="RHEA:11816"/>
        <dbReference type="ChEBI" id="CHEBI:57634"/>
        <dbReference type="ChEBI" id="CHEBI:58225"/>
        <dbReference type="EC" id="5.3.1.9"/>
    </reaction>
</comment>
<comment type="subcellular location">
    <subcellularLocation>
        <location evidence="8">Cytoplasm</location>
    </subcellularLocation>
</comment>
<evidence type="ECO:0000313" key="10">
    <source>
        <dbReference type="EMBL" id="OUN44690.1"/>
    </source>
</evidence>
<keyword evidence="4 8" id="KW-0963">Cytoplasm</keyword>
<dbReference type="SUPFAM" id="SSF53697">
    <property type="entry name" value="SIS domain"/>
    <property type="match status" value="1"/>
</dbReference>
<dbReference type="InterPro" id="IPR035482">
    <property type="entry name" value="SIS_PGI_2"/>
</dbReference>
<dbReference type="Gene3D" id="3.40.50.10490">
    <property type="entry name" value="Glucose-6-phosphate isomerase like protein, domain 1"/>
    <property type="match status" value="2"/>
</dbReference>
<dbReference type="PRINTS" id="PR00662">
    <property type="entry name" value="G6PISOMERASE"/>
</dbReference>
<comment type="caution">
    <text evidence="10">The sequence shown here is derived from an EMBL/GenBank/DDBJ whole genome shotgun (WGS) entry which is preliminary data.</text>
</comment>
<dbReference type="EC" id="5.3.1.9" evidence="8"/>
<sequence length="452" mass="49943">MLILNNSILKFKTQHLEKFILDTEISMMQPMVTVADEMLRKGTGAGSTYTDWLHLPTEYDKDEFARIQAAAKKIQSDSKVLVVIGIGGSYLGARAAIDFLNEYFNNYLLDEQRDFPQVLFAGNSIAPAYLNSLIKVIGDRDFSVNVISKSGTTTEPAIAFRVFKQMLEEKYGVAGARERIYATTDAKRGALKTLADTEGYEEFVVPDGVGGRFSVLTAVGLLPIATAGGDIEQLMAGAAAGEAEYANADLANNPAYQYAAYRNILYRKGYTTELLINYDPTLVQFGEWWKQLQGESEGKDGKGIFPATGNFSTDLHSFGQYIQDGRRNLFETLFRVTEPVTDVVIPEMDSDDGLGYLQGEKMSYVNRTASEGTLLAHVDGGVPNMIIEVDKQNEFALGQAIYFFEVAVAISGYLNGINPFDQPGVEAYKRNMFGLLGKPGYEDITYQLQQRL</sequence>
<feature type="active site" evidence="8">
    <location>
        <position position="429"/>
    </location>
</feature>
<evidence type="ECO:0000256" key="6">
    <source>
        <dbReference type="ARBA" id="ARBA00023235"/>
    </source>
</evidence>
<dbReference type="AlphaFoldDB" id="A0A1Y3UH28"/>
<dbReference type="GO" id="GO:0097367">
    <property type="term" value="F:carbohydrate derivative binding"/>
    <property type="evidence" value="ECO:0007669"/>
    <property type="project" value="InterPro"/>
</dbReference>
<evidence type="ECO:0000256" key="7">
    <source>
        <dbReference type="ARBA" id="ARBA00029321"/>
    </source>
</evidence>
<dbReference type="UniPathway" id="UPA00138"/>
<keyword evidence="3 8" id="KW-0312">Gluconeogenesis</keyword>
<gene>
    <name evidence="8 10" type="primary">pgi</name>
    <name evidence="10" type="ORF">B5G22_09445</name>
</gene>
<dbReference type="GO" id="GO:0006096">
    <property type="term" value="P:glycolytic process"/>
    <property type="evidence" value="ECO:0007669"/>
    <property type="project" value="UniProtKB-UniRule"/>
</dbReference>
<dbReference type="InterPro" id="IPR035476">
    <property type="entry name" value="SIS_PGI_1"/>
</dbReference>
<dbReference type="PROSITE" id="PS51463">
    <property type="entry name" value="P_GLUCOSE_ISOMERASE_3"/>
    <property type="match status" value="1"/>
</dbReference>
<reference evidence="11" key="1">
    <citation type="submission" date="2017-04" db="EMBL/GenBank/DDBJ databases">
        <title>Function of individual gut microbiota members based on whole genome sequencing of pure cultures obtained from chicken caecum.</title>
        <authorList>
            <person name="Medvecky M."/>
            <person name="Cejkova D."/>
            <person name="Polansky O."/>
            <person name="Karasova D."/>
            <person name="Kubasova T."/>
            <person name="Cizek A."/>
            <person name="Rychlik I."/>
        </authorList>
    </citation>
    <scope>NUCLEOTIDE SEQUENCE [LARGE SCALE GENOMIC DNA]</scope>
    <source>
        <strain evidence="11">An71</strain>
    </source>
</reference>
<evidence type="ECO:0000256" key="3">
    <source>
        <dbReference type="ARBA" id="ARBA00022432"/>
    </source>
</evidence>
<dbReference type="EMBL" id="NFHN01000046">
    <property type="protein sequence ID" value="OUN44690.1"/>
    <property type="molecule type" value="Genomic_DNA"/>
</dbReference>
<evidence type="ECO:0000256" key="1">
    <source>
        <dbReference type="ARBA" id="ARBA00004926"/>
    </source>
</evidence>
<dbReference type="PANTHER" id="PTHR11469">
    <property type="entry name" value="GLUCOSE-6-PHOSPHATE ISOMERASE"/>
    <property type="match status" value="1"/>
</dbReference>
<evidence type="ECO:0000256" key="4">
    <source>
        <dbReference type="ARBA" id="ARBA00022490"/>
    </source>
</evidence>
<dbReference type="GO" id="GO:0004347">
    <property type="term" value="F:glucose-6-phosphate isomerase activity"/>
    <property type="evidence" value="ECO:0007669"/>
    <property type="project" value="UniProtKB-UniRule"/>
</dbReference>
<evidence type="ECO:0000313" key="11">
    <source>
        <dbReference type="Proteomes" id="UP000195868"/>
    </source>
</evidence>
<proteinExistence type="inferred from homology"/>